<proteinExistence type="inferred from homology"/>
<dbReference type="OrthoDB" id="9815002at2"/>
<evidence type="ECO:0000313" key="3">
    <source>
        <dbReference type="EMBL" id="STX08869.1"/>
    </source>
</evidence>
<accession>A0A2U3AAL6</accession>
<dbReference type="InterPro" id="IPR008258">
    <property type="entry name" value="Transglycosylase_SLT_dom_1"/>
</dbReference>
<evidence type="ECO:0000259" key="2">
    <source>
        <dbReference type="Pfam" id="PF01464"/>
    </source>
</evidence>
<protein>
    <submittedName>
        <fullName evidence="3 4">Soluble lytic murein transglycosylase</fullName>
        <ecNumber evidence="3">4.2.2.-</ecNumber>
    </submittedName>
</protein>
<comment type="similarity">
    <text evidence="1">Belongs to the transglycosylase Slt family.</text>
</comment>
<dbReference type="PANTHER" id="PTHR37423">
    <property type="entry name" value="SOLUBLE LYTIC MUREIN TRANSGLYCOSYLASE-RELATED"/>
    <property type="match status" value="1"/>
</dbReference>
<dbReference type="SUPFAM" id="SSF53955">
    <property type="entry name" value="Lysozyme-like"/>
    <property type="match status" value="1"/>
</dbReference>
<dbReference type="RefSeq" id="WP_109350384.1">
    <property type="nucleotide sequence ID" value="NZ_BJUE01000056.1"/>
</dbReference>
<dbReference type="GO" id="GO:0000270">
    <property type="term" value="P:peptidoglycan metabolic process"/>
    <property type="evidence" value="ECO:0007669"/>
    <property type="project" value="InterPro"/>
</dbReference>
<name>A0A2U3AAL6_9BACL</name>
<dbReference type="GO" id="GO:0008933">
    <property type="term" value="F:peptidoglycan lytic transglycosylase activity"/>
    <property type="evidence" value="ECO:0007669"/>
    <property type="project" value="InterPro"/>
</dbReference>
<dbReference type="EMBL" id="SNZG01000048">
    <property type="protein sequence ID" value="TDR33809.1"/>
    <property type="molecule type" value="Genomic_DNA"/>
</dbReference>
<dbReference type="AlphaFoldDB" id="A0A2U3AAL6"/>
<evidence type="ECO:0000256" key="1">
    <source>
        <dbReference type="ARBA" id="ARBA00007734"/>
    </source>
</evidence>
<dbReference type="GO" id="GO:0016020">
    <property type="term" value="C:membrane"/>
    <property type="evidence" value="ECO:0007669"/>
    <property type="project" value="InterPro"/>
</dbReference>
<dbReference type="InterPro" id="IPR000189">
    <property type="entry name" value="Transglyc_AS"/>
</dbReference>
<reference evidence="3 5" key="1">
    <citation type="submission" date="2018-06" db="EMBL/GenBank/DDBJ databases">
        <authorList>
            <consortium name="Pathogen Informatics"/>
            <person name="Doyle S."/>
        </authorList>
    </citation>
    <scope>NUCLEOTIDE SEQUENCE [LARGE SCALE GENOMIC DNA]</scope>
    <source>
        <strain evidence="3 5">NCTC10597</strain>
    </source>
</reference>
<dbReference type="InterPro" id="IPR023346">
    <property type="entry name" value="Lysozyme-like_dom_sf"/>
</dbReference>
<dbReference type="EMBL" id="UGNP01000001">
    <property type="protein sequence ID" value="STX08869.1"/>
    <property type="molecule type" value="Genomic_DNA"/>
</dbReference>
<dbReference type="Gene3D" id="1.10.530.10">
    <property type="match status" value="1"/>
</dbReference>
<dbReference type="Pfam" id="PF01464">
    <property type="entry name" value="SLT"/>
    <property type="match status" value="1"/>
</dbReference>
<keyword evidence="6" id="KW-1185">Reference proteome</keyword>
<gene>
    <name evidence="3" type="primary">slt</name>
    <name evidence="4" type="ORF">DFR61_14813</name>
    <name evidence="3" type="ORF">NCTC10597_00537</name>
</gene>
<dbReference type="CDD" id="cd00254">
    <property type="entry name" value="LT-like"/>
    <property type="match status" value="1"/>
</dbReference>
<dbReference type="PANTHER" id="PTHR37423:SF2">
    <property type="entry name" value="MEMBRANE-BOUND LYTIC MUREIN TRANSGLYCOSYLASE C"/>
    <property type="match status" value="1"/>
</dbReference>
<evidence type="ECO:0000313" key="5">
    <source>
        <dbReference type="Proteomes" id="UP000254330"/>
    </source>
</evidence>
<dbReference type="Proteomes" id="UP000254330">
    <property type="component" value="Unassembled WGS sequence"/>
</dbReference>
<sequence>MDISALQQLIQLQTLAQMNGPTATNNSNTNSTTDFSAILSQVINTLNNSNSTLGSMAGFQNQNVSPLALNTLGGLNVNSNQNIATNLYSNYRNTYTQNAEKTNTITPVASDTGKKTDYDAVIKKASDTYGIPEKMIKAVIQQESGFNPKVSSHVGASGLMQLMPATARSLGVTDIYNPAQNIMAGTKYLKQMLNQFGDYKTMLAAYNAGPGNVSKYGGIPPFNETQNYVKKVMANYQA</sequence>
<reference evidence="4 6" key="2">
    <citation type="submission" date="2019-03" db="EMBL/GenBank/DDBJ databases">
        <title>Genomic Encyclopedia of Type Strains, Phase IV (KMG-IV): sequencing the most valuable type-strain genomes for metagenomic binning, comparative biology and taxonomic classification.</title>
        <authorList>
            <person name="Goeker M."/>
        </authorList>
    </citation>
    <scope>NUCLEOTIDE SEQUENCE [LARGE SCALE GENOMIC DNA]</scope>
    <source>
        <strain evidence="4 6">DSM 20580</strain>
    </source>
</reference>
<keyword evidence="3" id="KW-0456">Lyase</keyword>
<evidence type="ECO:0000313" key="4">
    <source>
        <dbReference type="EMBL" id="TDR33809.1"/>
    </source>
</evidence>
<dbReference type="PROSITE" id="PS00922">
    <property type="entry name" value="TRANSGLYCOSYLASE"/>
    <property type="match status" value="1"/>
</dbReference>
<comment type="caution">
    <text evidence="3">The sequence shown here is derived from an EMBL/GenBank/DDBJ whole genome shotgun (WGS) entry which is preliminary data.</text>
</comment>
<dbReference type="Proteomes" id="UP000294641">
    <property type="component" value="Unassembled WGS sequence"/>
</dbReference>
<organism evidence="3 5">
    <name type="scientific">Kurthia zopfii</name>
    <dbReference type="NCBI Taxonomy" id="1650"/>
    <lineage>
        <taxon>Bacteria</taxon>
        <taxon>Bacillati</taxon>
        <taxon>Bacillota</taxon>
        <taxon>Bacilli</taxon>
        <taxon>Bacillales</taxon>
        <taxon>Caryophanaceae</taxon>
        <taxon>Kurthia</taxon>
    </lineage>
</organism>
<feature type="domain" description="Transglycosylase SLT" evidence="2">
    <location>
        <begin position="121"/>
        <end position="227"/>
    </location>
</feature>
<dbReference type="EC" id="4.2.2.-" evidence="3"/>
<evidence type="ECO:0000313" key="6">
    <source>
        <dbReference type="Proteomes" id="UP000294641"/>
    </source>
</evidence>